<comment type="caution">
    <text evidence="1">The sequence shown here is derived from an EMBL/GenBank/DDBJ whole genome shotgun (WGS) entry which is preliminary data.</text>
</comment>
<protein>
    <submittedName>
        <fullName evidence="1">Uncharacterized protein</fullName>
    </submittedName>
</protein>
<evidence type="ECO:0000313" key="2">
    <source>
        <dbReference type="Proteomes" id="UP001528920"/>
    </source>
</evidence>
<dbReference type="Proteomes" id="UP001528920">
    <property type="component" value="Unassembled WGS sequence"/>
</dbReference>
<dbReference type="EMBL" id="JAKJSC010000001">
    <property type="protein sequence ID" value="MDE5418482.1"/>
    <property type="molecule type" value="Genomic_DNA"/>
</dbReference>
<evidence type="ECO:0000313" key="1">
    <source>
        <dbReference type="EMBL" id="MDE5418482.1"/>
    </source>
</evidence>
<gene>
    <name evidence="1" type="ORF">L3049_10720</name>
</gene>
<organism evidence="1 2">
    <name type="scientific">Paralabilibaculum antarcticum</name>
    <dbReference type="NCBI Taxonomy" id="2912572"/>
    <lineage>
        <taxon>Bacteria</taxon>
        <taxon>Pseudomonadati</taxon>
        <taxon>Bacteroidota</taxon>
        <taxon>Bacteroidia</taxon>
        <taxon>Marinilabiliales</taxon>
        <taxon>Marinifilaceae</taxon>
        <taxon>Paralabilibaculum</taxon>
    </lineage>
</organism>
<accession>A0ABT5VUK1</accession>
<proteinExistence type="predicted"/>
<reference evidence="1 2" key="1">
    <citation type="submission" date="2022-01" db="EMBL/GenBank/DDBJ databases">
        <title>Labilibaculum sp. nov, a marine bacterium isolated from Antarctica.</title>
        <authorList>
            <person name="Dai W."/>
        </authorList>
    </citation>
    <scope>NUCLEOTIDE SEQUENCE [LARGE SCALE GENOMIC DNA]</scope>
    <source>
        <strain evidence="1 2">DW002</strain>
    </source>
</reference>
<keyword evidence="2" id="KW-1185">Reference proteome</keyword>
<name>A0ABT5VUK1_9BACT</name>
<sequence length="190" mass="23000">MIDLSNEMYITKDVYRALVDYGNFLVVDLLRKAVNLEEKEDEEGEKYYTVREEFQRLSFQDGQSQNHFFEELTQLTNSYLDDMKDSDKTALCFCLIDDEKYYNKLLKYVEEEDSDTMEQYNRKIGRELARLVCQEDKKELMEWCKEFLMDTICIFSTEFDFSLIDESTKYSLEHNLNEYKTRDFMNYPIR</sequence>
<dbReference type="RefSeq" id="WP_275109807.1">
    <property type="nucleotide sequence ID" value="NZ_JAKJSC010000001.1"/>
</dbReference>